<proteinExistence type="predicted"/>
<gene>
    <name evidence="1" type="ORF">IHE45_14G124000</name>
</gene>
<name>A0ACB7UUR9_DIOAL</name>
<reference evidence="2" key="1">
    <citation type="journal article" date="2022" name="Nat. Commun.">
        <title>Chromosome evolution and the genetic basis of agronomically important traits in greater yam.</title>
        <authorList>
            <person name="Bredeson J.V."/>
            <person name="Lyons J.B."/>
            <person name="Oniyinde I.O."/>
            <person name="Okereke N.R."/>
            <person name="Kolade O."/>
            <person name="Nnabue I."/>
            <person name="Nwadili C.O."/>
            <person name="Hribova E."/>
            <person name="Parker M."/>
            <person name="Nwogha J."/>
            <person name="Shu S."/>
            <person name="Carlson J."/>
            <person name="Kariba R."/>
            <person name="Muthemba S."/>
            <person name="Knop K."/>
            <person name="Barton G.J."/>
            <person name="Sherwood A.V."/>
            <person name="Lopez-Montes A."/>
            <person name="Asiedu R."/>
            <person name="Jamnadass R."/>
            <person name="Muchugi A."/>
            <person name="Goodstein D."/>
            <person name="Egesi C.N."/>
            <person name="Featherston J."/>
            <person name="Asfaw A."/>
            <person name="Simpson G.G."/>
            <person name="Dolezel J."/>
            <person name="Hendre P.S."/>
            <person name="Van Deynze A."/>
            <person name="Kumar P.L."/>
            <person name="Obidiegwu J.E."/>
            <person name="Bhattacharjee R."/>
            <person name="Rokhsar D.S."/>
        </authorList>
    </citation>
    <scope>NUCLEOTIDE SEQUENCE [LARGE SCALE GENOMIC DNA]</scope>
    <source>
        <strain evidence="2">cv. TDa95/00328</strain>
    </source>
</reference>
<dbReference type="Proteomes" id="UP000827976">
    <property type="component" value="Chromosome 14"/>
</dbReference>
<keyword evidence="2" id="KW-1185">Reference proteome</keyword>
<protein>
    <submittedName>
        <fullName evidence="1">P-loop containing nucleoside triphosphate hydrolase protein</fullName>
    </submittedName>
</protein>
<comment type="caution">
    <text evidence="1">The sequence shown here is derived from an EMBL/GenBank/DDBJ whole genome shotgun (WGS) entry which is preliminary data.</text>
</comment>
<evidence type="ECO:0000313" key="2">
    <source>
        <dbReference type="Proteomes" id="UP000827976"/>
    </source>
</evidence>
<accession>A0ACB7UUR9</accession>
<dbReference type="EMBL" id="CM037024">
    <property type="protein sequence ID" value="KAH7664493.1"/>
    <property type="molecule type" value="Genomic_DNA"/>
</dbReference>
<feature type="non-terminal residue" evidence="1">
    <location>
        <position position="805"/>
    </location>
</feature>
<keyword evidence="1" id="KW-0378">Hydrolase</keyword>
<organism evidence="1 2">
    <name type="scientific">Dioscorea alata</name>
    <name type="common">Purple yam</name>
    <dbReference type="NCBI Taxonomy" id="55571"/>
    <lineage>
        <taxon>Eukaryota</taxon>
        <taxon>Viridiplantae</taxon>
        <taxon>Streptophyta</taxon>
        <taxon>Embryophyta</taxon>
        <taxon>Tracheophyta</taxon>
        <taxon>Spermatophyta</taxon>
        <taxon>Magnoliopsida</taxon>
        <taxon>Liliopsida</taxon>
        <taxon>Dioscoreales</taxon>
        <taxon>Dioscoreaceae</taxon>
        <taxon>Dioscorea</taxon>
    </lineage>
</organism>
<sequence>MSRKQIKEGNDDLESIIFSWSVDDVFNEDLFKEKVVKNTETFDSVENYLSSFVFPLLEEVRLEMCSSLKGISRAPDSKSKYRMTVFLENASFGGGKQVYKPKKGDILILSDIKPKHISDLNNKGRTYCIALVTKGGDEDAEMPPNTFIIKTSSRIDGKYHDRIKGREVSLLAIYLLNVTPYRNIFRALNIERAKQRDSVLVKELLNPSPMESLCSFNLNESQNNAVLNCISATQGSNKCSINLIWGPPGTGKTKTTGALLWMLRKMKCRTLTCAPTNTAVIEVASRYMKLLNENAAGSSIQSLGHMVLFGNKDRLHIDGGNLSEVFLDNRVRKLLMCFSPHRGWQHCLKSMVLFFEDCLSSYEESLKDKNKKFETLLVFARRNFSATAKSLRECLRTMVMHLPSASFSKESSEDIVLLLDLLQEFDTLLRRGVTSSDQLEEAFKSANHAVDESIRNFTAYTLQKIRVNCLENALLLFSTASSSSRLCYVEKMRALDMLVIDEAAQLKECETLIPLQLSGIRHIILIGDECQLPALVKSKVSENALFGRSLFERLVSLGYEKQLLNVQYRMHPSISRFPNANFYDNQISDGPNVIDKKHTRCFLPGPMFAPYAFINVEFGKEASNKSEYSKKNLVEAAVISEIISRLFNECKRTNERVSVRVICPYNAQVFAIQDKLDRAYNMHDYFSVRVNSVDGFQGSEKDIIIFSAVRSNTDGSVGFLSNLQRTNVALTRARHCLWIIGNAATLRSSGKVWSKVVRDAQNRHCFFNAQKDKGIMDAIIEHFTEIGQLADLVDIDSLNISGVQA</sequence>
<evidence type="ECO:0000313" key="1">
    <source>
        <dbReference type="EMBL" id="KAH7664493.1"/>
    </source>
</evidence>